<dbReference type="EMBL" id="VFLP01000014">
    <property type="protein sequence ID" value="TRX95866.1"/>
    <property type="molecule type" value="Genomic_DNA"/>
</dbReference>
<organism evidence="1 2">
    <name type="scientific">Xylaria flabelliformis</name>
    <dbReference type="NCBI Taxonomy" id="2512241"/>
    <lineage>
        <taxon>Eukaryota</taxon>
        <taxon>Fungi</taxon>
        <taxon>Dikarya</taxon>
        <taxon>Ascomycota</taxon>
        <taxon>Pezizomycotina</taxon>
        <taxon>Sordariomycetes</taxon>
        <taxon>Xylariomycetidae</taxon>
        <taxon>Xylariales</taxon>
        <taxon>Xylariaceae</taxon>
        <taxon>Xylaria</taxon>
    </lineage>
</organism>
<gene>
    <name evidence="1" type="ORF">FHL15_003420</name>
</gene>
<dbReference type="AlphaFoldDB" id="A0A553I6N8"/>
<accession>A0A553I6N8</accession>
<proteinExistence type="predicted"/>
<reference evidence="2" key="1">
    <citation type="submission" date="2019-06" db="EMBL/GenBank/DDBJ databases">
        <title>Draft genome sequence of the griseofulvin-producing fungus Xylaria cubensis strain G536.</title>
        <authorList>
            <person name="Mead M.E."/>
            <person name="Raja H.A."/>
            <person name="Steenwyk J.L."/>
            <person name="Knowles S.L."/>
            <person name="Oberlies N.H."/>
            <person name="Rokas A."/>
        </authorList>
    </citation>
    <scope>NUCLEOTIDE SEQUENCE [LARGE SCALE GENOMIC DNA]</scope>
    <source>
        <strain evidence="2">G536</strain>
    </source>
</reference>
<sequence length="157" mass="17849">MNYVKNRMDLIIDESHGTMENHYLVPAITEDAPRTAAWLIESGTQTVHRSVDKNHQDLIPLCLTLSKSDASTQEELDASQDRMYLSLDTHCWAFLLERGSDPKARTSNGITALGCLRRAPEHWRYSPQKNSATRMLQILIHILDPRETGCHGTELQH</sequence>
<keyword evidence="2" id="KW-1185">Reference proteome</keyword>
<protein>
    <submittedName>
        <fullName evidence="1">Uncharacterized protein</fullName>
    </submittedName>
</protein>
<dbReference type="OrthoDB" id="4773217at2759"/>
<evidence type="ECO:0000313" key="1">
    <source>
        <dbReference type="EMBL" id="TRX95866.1"/>
    </source>
</evidence>
<comment type="caution">
    <text evidence="1">The sequence shown here is derived from an EMBL/GenBank/DDBJ whole genome shotgun (WGS) entry which is preliminary data.</text>
</comment>
<name>A0A553I6N8_9PEZI</name>
<dbReference type="STRING" id="2512241.A0A553I6N8"/>
<evidence type="ECO:0000313" key="2">
    <source>
        <dbReference type="Proteomes" id="UP000319160"/>
    </source>
</evidence>
<dbReference type="Proteomes" id="UP000319160">
    <property type="component" value="Unassembled WGS sequence"/>
</dbReference>